<dbReference type="Gene3D" id="1.20.1530.20">
    <property type="match status" value="1"/>
</dbReference>
<feature type="chain" id="PRO_5032770639" evidence="9">
    <location>
        <begin position="21"/>
        <end position="509"/>
    </location>
</feature>
<dbReference type="InterPro" id="IPR038770">
    <property type="entry name" value="Na+/solute_symporter_sf"/>
</dbReference>
<evidence type="ECO:0000256" key="8">
    <source>
        <dbReference type="SAM" id="Phobius"/>
    </source>
</evidence>
<evidence type="ECO:0000256" key="6">
    <source>
        <dbReference type="ARBA" id="ARBA00023136"/>
    </source>
</evidence>
<evidence type="ECO:0000256" key="9">
    <source>
        <dbReference type="SAM" id="SignalP"/>
    </source>
</evidence>
<feature type="transmembrane region" description="Helical" evidence="8">
    <location>
        <begin position="367"/>
        <end position="389"/>
    </location>
</feature>
<dbReference type="PANTHER" id="PTHR10361:SF28">
    <property type="entry name" value="P3 PROTEIN-RELATED"/>
    <property type="match status" value="1"/>
</dbReference>
<keyword evidence="11" id="KW-1185">Reference proteome</keyword>
<keyword evidence="9" id="KW-0732">Signal</keyword>
<keyword evidence="6 8" id="KW-0472">Membrane</keyword>
<evidence type="ECO:0000256" key="3">
    <source>
        <dbReference type="ARBA" id="ARBA00022692"/>
    </source>
</evidence>
<dbReference type="AlphaFoldDB" id="A0A813WG87"/>
<organism evidence="10 11">
    <name type="scientific">Rotaria sordida</name>
    <dbReference type="NCBI Taxonomy" id="392033"/>
    <lineage>
        <taxon>Eukaryota</taxon>
        <taxon>Metazoa</taxon>
        <taxon>Spiralia</taxon>
        <taxon>Gnathifera</taxon>
        <taxon>Rotifera</taxon>
        <taxon>Eurotatoria</taxon>
        <taxon>Bdelloidea</taxon>
        <taxon>Philodinida</taxon>
        <taxon>Philodinidae</taxon>
        <taxon>Rotaria</taxon>
    </lineage>
</organism>
<feature type="transmembrane region" description="Helical" evidence="8">
    <location>
        <begin position="427"/>
        <end position="447"/>
    </location>
</feature>
<evidence type="ECO:0000256" key="1">
    <source>
        <dbReference type="ARBA" id="ARBA00004141"/>
    </source>
</evidence>
<protein>
    <submittedName>
        <fullName evidence="10">Uncharacterized protein</fullName>
    </submittedName>
</protein>
<evidence type="ECO:0000256" key="4">
    <source>
        <dbReference type="ARBA" id="ARBA00022847"/>
    </source>
</evidence>
<reference evidence="10" key="1">
    <citation type="submission" date="2021-02" db="EMBL/GenBank/DDBJ databases">
        <authorList>
            <person name="Nowell W R."/>
        </authorList>
    </citation>
    <scope>NUCLEOTIDE SEQUENCE</scope>
</reference>
<keyword evidence="5 8" id="KW-1133">Transmembrane helix</keyword>
<dbReference type="GO" id="GO:0015293">
    <property type="term" value="F:symporter activity"/>
    <property type="evidence" value="ECO:0007669"/>
    <property type="project" value="UniProtKB-KW"/>
</dbReference>
<feature type="transmembrane region" description="Helical" evidence="8">
    <location>
        <begin position="305"/>
        <end position="322"/>
    </location>
</feature>
<dbReference type="GO" id="GO:0016020">
    <property type="term" value="C:membrane"/>
    <property type="evidence" value="ECO:0007669"/>
    <property type="project" value="UniProtKB-SubCell"/>
</dbReference>
<keyword evidence="3 8" id="KW-0812">Transmembrane</keyword>
<feature type="region of interest" description="Disordered" evidence="7">
    <location>
        <begin position="488"/>
        <end position="509"/>
    </location>
</feature>
<feature type="transmembrane region" description="Helical" evidence="8">
    <location>
        <begin position="205"/>
        <end position="226"/>
    </location>
</feature>
<evidence type="ECO:0000256" key="2">
    <source>
        <dbReference type="ARBA" id="ARBA00006528"/>
    </source>
</evidence>
<dbReference type="PANTHER" id="PTHR10361">
    <property type="entry name" value="SODIUM-BILE ACID COTRANSPORTER"/>
    <property type="match status" value="1"/>
</dbReference>
<comment type="similarity">
    <text evidence="2">Belongs to the bile acid:sodium symporter (BASS) (TC 2.A.28) family.</text>
</comment>
<sequence>MKRIILYCFILLLNSIINLACNIQFDNIDNLNIYRNVYERHIFNISGQLQYCPSSLIIRNISLSNPILKRLSILNVTFFIQTNRINITGLARLVGFAPVTIQLYFQHDIDHRSIEYSIKNATNQQKQCGKLSSSDRNEILENCPMIKFEDGYYILKQTINVAVKRRQTIIDILFTSVVMFLVTAGTLCIGCGLEIEQLLNNFKRPIPLIVGLACQIIYLPLLAFAIKKIFQLDNSTSLGLISTASSPGGGSSNIYTALLRGDVDLSVTLTFLSTILAFGTFPLWIRLLGDRIIDFKKVKFPWWNMSISLLSLCLPAIIGLLLRRYRPVLAHRIGRFLNPIAFGYLVFILTFGVYINMYIFYIIDIKSIMTCCFLPWFGFIGGSVISLITVGDKKKIIAICIETGIQNTGVAIVFLRLTFPQPESDVALANPILVSMAIPIPFIILVLTRSIMNRFSFCQKFLPGKHEKKIEEKEKPEKTLIKQLLNETTNEDKQEQDQQIHRQIDNQSS</sequence>
<comment type="caution">
    <text evidence="10">The sequence shown here is derived from an EMBL/GenBank/DDBJ whole genome shotgun (WGS) entry which is preliminary data.</text>
</comment>
<dbReference type="Pfam" id="PF01758">
    <property type="entry name" value="SBF"/>
    <property type="match status" value="1"/>
</dbReference>
<name>A0A813WG87_9BILA</name>
<dbReference type="InterPro" id="IPR002657">
    <property type="entry name" value="BilAc:Na_symport/Acr3"/>
</dbReference>
<accession>A0A813WG87</accession>
<feature type="transmembrane region" description="Helical" evidence="8">
    <location>
        <begin position="265"/>
        <end position="285"/>
    </location>
</feature>
<evidence type="ECO:0000313" key="10">
    <source>
        <dbReference type="EMBL" id="CAF0854900.1"/>
    </source>
</evidence>
<evidence type="ECO:0000313" key="11">
    <source>
        <dbReference type="Proteomes" id="UP000663870"/>
    </source>
</evidence>
<proteinExistence type="inferred from homology"/>
<keyword evidence="4" id="KW-0813">Transport</keyword>
<keyword evidence="4" id="KW-0769">Symport</keyword>
<comment type="subcellular location">
    <subcellularLocation>
        <location evidence="1">Membrane</location>
        <topology evidence="1">Multi-pass membrane protein</topology>
    </subcellularLocation>
</comment>
<feature type="transmembrane region" description="Helical" evidence="8">
    <location>
        <begin position="172"/>
        <end position="193"/>
    </location>
</feature>
<feature type="compositionally biased region" description="Basic and acidic residues" evidence="7">
    <location>
        <begin position="490"/>
        <end position="509"/>
    </location>
</feature>
<dbReference type="InterPro" id="IPR004710">
    <property type="entry name" value="Bilac:Na_transpt"/>
</dbReference>
<feature type="transmembrane region" description="Helical" evidence="8">
    <location>
        <begin position="396"/>
        <end position="415"/>
    </location>
</feature>
<feature type="transmembrane region" description="Helical" evidence="8">
    <location>
        <begin position="342"/>
        <end position="361"/>
    </location>
</feature>
<dbReference type="EMBL" id="CAJNOL010000111">
    <property type="protein sequence ID" value="CAF0854900.1"/>
    <property type="molecule type" value="Genomic_DNA"/>
</dbReference>
<feature type="signal peptide" evidence="9">
    <location>
        <begin position="1"/>
        <end position="20"/>
    </location>
</feature>
<evidence type="ECO:0000256" key="7">
    <source>
        <dbReference type="SAM" id="MobiDB-lite"/>
    </source>
</evidence>
<evidence type="ECO:0000256" key="5">
    <source>
        <dbReference type="ARBA" id="ARBA00022989"/>
    </source>
</evidence>
<gene>
    <name evidence="10" type="ORF">JXQ802_LOCUS6881</name>
</gene>
<dbReference type="Proteomes" id="UP000663870">
    <property type="component" value="Unassembled WGS sequence"/>
</dbReference>